<feature type="domain" description="Fibronectin type-III" evidence="7">
    <location>
        <begin position="42"/>
        <end position="135"/>
    </location>
</feature>
<feature type="chain" id="PRO_5045246295" evidence="6">
    <location>
        <begin position="17"/>
        <end position="339"/>
    </location>
</feature>
<feature type="compositionally biased region" description="Pro residues" evidence="5">
    <location>
        <begin position="23"/>
        <end position="42"/>
    </location>
</feature>
<keyword evidence="1" id="KW-0677">Repeat</keyword>
<organism evidence="9 10">
    <name type="scientific">Paractinoplanes bogorensis</name>
    <dbReference type="NCBI Taxonomy" id="1610840"/>
    <lineage>
        <taxon>Bacteria</taxon>
        <taxon>Bacillati</taxon>
        <taxon>Actinomycetota</taxon>
        <taxon>Actinomycetes</taxon>
        <taxon>Micromonosporales</taxon>
        <taxon>Micromonosporaceae</taxon>
        <taxon>Paractinoplanes</taxon>
    </lineage>
</organism>
<dbReference type="Gene3D" id="2.60.40.10">
    <property type="entry name" value="Immunoglobulins"/>
    <property type="match status" value="2"/>
</dbReference>
<dbReference type="InterPro" id="IPR003961">
    <property type="entry name" value="FN3_dom"/>
</dbReference>
<name>A0ABS5Z0T8_9ACTN</name>
<keyword evidence="3" id="KW-0326">Glycosidase</keyword>
<keyword evidence="4" id="KW-0624">Polysaccharide degradation</keyword>
<dbReference type="SMART" id="SM00637">
    <property type="entry name" value="CBD_II"/>
    <property type="match status" value="1"/>
</dbReference>
<feature type="region of interest" description="Disordered" evidence="5">
    <location>
        <begin position="23"/>
        <end position="44"/>
    </location>
</feature>
<evidence type="ECO:0000256" key="4">
    <source>
        <dbReference type="ARBA" id="ARBA00023326"/>
    </source>
</evidence>
<feature type="domain" description="CBM2" evidence="8">
    <location>
        <begin position="231"/>
        <end position="339"/>
    </location>
</feature>
<keyword evidence="3" id="KW-0378">Hydrolase</keyword>
<evidence type="ECO:0000256" key="6">
    <source>
        <dbReference type="SAM" id="SignalP"/>
    </source>
</evidence>
<dbReference type="EMBL" id="JAHKKG010000013">
    <property type="protein sequence ID" value="MBU2669121.1"/>
    <property type="molecule type" value="Genomic_DNA"/>
</dbReference>
<dbReference type="InterPro" id="IPR013783">
    <property type="entry name" value="Ig-like_fold"/>
</dbReference>
<sequence>MGTRIRTLLASFVALAALTGAAPPPSTPAPPIPSPTGQPPSAPADFRATAVTPTSVTLSWTASVPGSAPLAEYAVNYTQAFNDIYWSQPVGNVTTVTITGNIRAGQQYRFSVLARGTDGLVATSPEGVTVVTPVATTGDTTPPSTPTGLRATDVTATDVALSWTAATDNVGVAGYNVYFFDGWYTSTLVATATGTSVVAPLRNAALGRYYYVRAKDAAGNVSIASNLVNVAAPPPRTCKVTYRSTSEWKGGFVADVTVTNTGTTAVDGWTLTLAMGGDQRVSSAWNASFTQDAATVTLTAARWNTKIPAGGSVTAGILGRWTTSNAAPTSFALNGSPCA</sequence>
<dbReference type="InterPro" id="IPR012291">
    <property type="entry name" value="CBM2_carb-bd_dom_sf"/>
</dbReference>
<gene>
    <name evidence="9" type="ORF">KOI35_36970</name>
</gene>
<accession>A0ABS5Z0T8</accession>
<evidence type="ECO:0000259" key="8">
    <source>
        <dbReference type="PROSITE" id="PS51173"/>
    </source>
</evidence>
<dbReference type="InterPro" id="IPR008965">
    <property type="entry name" value="CBM2/CBM3_carb-bd_dom_sf"/>
</dbReference>
<dbReference type="SUPFAM" id="SSF49384">
    <property type="entry name" value="Carbohydrate-binding domain"/>
    <property type="match status" value="1"/>
</dbReference>
<dbReference type="PROSITE" id="PS51173">
    <property type="entry name" value="CBM2"/>
    <property type="match status" value="1"/>
</dbReference>
<dbReference type="InterPro" id="IPR001919">
    <property type="entry name" value="CBD2"/>
</dbReference>
<dbReference type="Proteomes" id="UP001519654">
    <property type="component" value="Unassembled WGS sequence"/>
</dbReference>
<keyword evidence="10" id="KW-1185">Reference proteome</keyword>
<comment type="caution">
    <text evidence="9">The sequence shown here is derived from an EMBL/GenBank/DDBJ whole genome shotgun (WGS) entry which is preliminary data.</text>
</comment>
<feature type="domain" description="Fibronectin type-III" evidence="7">
    <location>
        <begin position="142"/>
        <end position="235"/>
    </location>
</feature>
<proteinExistence type="predicted"/>
<protein>
    <submittedName>
        <fullName evidence="9">Cellulose binding domain-containing protein</fullName>
    </submittedName>
</protein>
<evidence type="ECO:0000259" key="7">
    <source>
        <dbReference type="PROSITE" id="PS50853"/>
    </source>
</evidence>
<feature type="signal peptide" evidence="6">
    <location>
        <begin position="1"/>
        <end position="16"/>
    </location>
</feature>
<dbReference type="InterPro" id="IPR036116">
    <property type="entry name" value="FN3_sf"/>
</dbReference>
<evidence type="ECO:0000256" key="1">
    <source>
        <dbReference type="ARBA" id="ARBA00022737"/>
    </source>
</evidence>
<evidence type="ECO:0000256" key="5">
    <source>
        <dbReference type="SAM" id="MobiDB-lite"/>
    </source>
</evidence>
<dbReference type="Pfam" id="PF00041">
    <property type="entry name" value="fn3"/>
    <property type="match status" value="1"/>
</dbReference>
<dbReference type="PROSITE" id="PS50853">
    <property type="entry name" value="FN3"/>
    <property type="match status" value="2"/>
</dbReference>
<keyword evidence="6" id="KW-0732">Signal</keyword>
<dbReference type="Gene3D" id="2.60.40.290">
    <property type="match status" value="1"/>
</dbReference>
<keyword evidence="2" id="KW-0119">Carbohydrate metabolism</keyword>
<dbReference type="InterPro" id="IPR050991">
    <property type="entry name" value="ECM_Regulatory_Proteins"/>
</dbReference>
<dbReference type="Pfam" id="PF00553">
    <property type="entry name" value="CBM_2"/>
    <property type="match status" value="1"/>
</dbReference>
<reference evidence="9 10" key="1">
    <citation type="submission" date="2021-06" db="EMBL/GenBank/DDBJ databases">
        <title>Actinoplanes lichenicola sp. nov., and Actinoplanes ovalisporus sp. nov., isolated from lichen in Thailand.</title>
        <authorList>
            <person name="Saeng-In P."/>
            <person name="Kanchanasin P."/>
            <person name="Yuki M."/>
            <person name="Kudo T."/>
            <person name="Ohkuma M."/>
            <person name="Phongsopitanun W."/>
            <person name="Tanasupawat S."/>
        </authorList>
    </citation>
    <scope>NUCLEOTIDE SEQUENCE [LARGE SCALE GENOMIC DNA]</scope>
    <source>
        <strain evidence="9 10">NBRC 110975</strain>
    </source>
</reference>
<dbReference type="SMART" id="SM00060">
    <property type="entry name" value="FN3"/>
    <property type="match status" value="2"/>
</dbReference>
<evidence type="ECO:0000256" key="2">
    <source>
        <dbReference type="ARBA" id="ARBA00023277"/>
    </source>
</evidence>
<dbReference type="PANTHER" id="PTHR46708">
    <property type="entry name" value="TENASCIN"/>
    <property type="match status" value="1"/>
</dbReference>
<evidence type="ECO:0000256" key="3">
    <source>
        <dbReference type="ARBA" id="ARBA00023295"/>
    </source>
</evidence>
<dbReference type="SUPFAM" id="SSF49265">
    <property type="entry name" value="Fibronectin type III"/>
    <property type="match status" value="1"/>
</dbReference>
<evidence type="ECO:0000313" key="9">
    <source>
        <dbReference type="EMBL" id="MBU2669121.1"/>
    </source>
</evidence>
<dbReference type="PANTHER" id="PTHR46708:SF2">
    <property type="entry name" value="FIBRONECTIN TYPE-III DOMAIN-CONTAINING PROTEIN"/>
    <property type="match status" value="1"/>
</dbReference>
<evidence type="ECO:0000313" key="10">
    <source>
        <dbReference type="Proteomes" id="UP001519654"/>
    </source>
</evidence>
<dbReference type="RefSeq" id="WP_215793347.1">
    <property type="nucleotide sequence ID" value="NZ_JAHKKG010000013.1"/>
</dbReference>
<dbReference type="CDD" id="cd00063">
    <property type="entry name" value="FN3"/>
    <property type="match status" value="2"/>
</dbReference>